<dbReference type="PANTHER" id="PTHR39638">
    <property type="entry name" value="YCF35"/>
    <property type="match status" value="1"/>
</dbReference>
<sequence>MSHISRIKTRIVEKEFLLKALADLGYPVEEGDVSLNGFSVAKTPVEIKIPLRFSYPIGFRRNGETYEIVADWWGVRGVKRADFVNQVTQRYAYHATRARLEEQGFDLIEEVQEKGQIRLVLRRMAG</sequence>
<evidence type="ECO:0000313" key="2">
    <source>
        <dbReference type="Proteomes" id="UP000055060"/>
    </source>
</evidence>
<gene>
    <name evidence="1" type="ORF">LARV_02322</name>
</gene>
<proteinExistence type="predicted"/>
<reference evidence="1" key="1">
    <citation type="submission" date="2015-07" db="EMBL/GenBank/DDBJ databases">
        <title>Draft Genome Sequences of Anaerolinea thermolimosa IMO-1, Bellilinea caldifistulae GOMI-1, Leptolinea tardivitalis YMTK-2, Levilinea saccharolytica KIBI-1,Longilinea arvoryzae KOME-1, Previously Described as Members of the Anaerolineaceae (Chloroflexi).</title>
        <authorList>
            <person name="Sekiguchi Y."/>
            <person name="Ohashi A."/>
            <person name="Matsuura N."/>
            <person name="Tourlousse M.D."/>
        </authorList>
    </citation>
    <scope>NUCLEOTIDE SEQUENCE [LARGE SCALE GENOMIC DNA]</scope>
    <source>
        <strain evidence="1">KOME-1</strain>
    </source>
</reference>
<dbReference type="RefSeq" id="WP_075073796.1">
    <property type="nucleotide sequence ID" value="NZ_DF967972.1"/>
</dbReference>
<dbReference type="AlphaFoldDB" id="A0A0S7BLC1"/>
<dbReference type="STRING" id="360412.LARV_02322"/>
<dbReference type="EMBL" id="DF967972">
    <property type="protein sequence ID" value="GAP14549.1"/>
    <property type="molecule type" value="Genomic_DNA"/>
</dbReference>
<evidence type="ECO:0000313" key="1">
    <source>
        <dbReference type="EMBL" id="GAP14549.1"/>
    </source>
</evidence>
<name>A0A0S7BLC1_9CHLR</name>
<protein>
    <recommendedName>
        <fullName evidence="3">DUF1257 domain-containing protein</fullName>
    </recommendedName>
</protein>
<dbReference type="Proteomes" id="UP000055060">
    <property type="component" value="Unassembled WGS sequence"/>
</dbReference>
<dbReference type="InterPro" id="IPR009666">
    <property type="entry name" value="Uncharacterised_Ycf35"/>
</dbReference>
<organism evidence="1">
    <name type="scientific">Longilinea arvoryzae</name>
    <dbReference type="NCBI Taxonomy" id="360412"/>
    <lineage>
        <taxon>Bacteria</taxon>
        <taxon>Bacillati</taxon>
        <taxon>Chloroflexota</taxon>
        <taxon>Anaerolineae</taxon>
        <taxon>Anaerolineales</taxon>
        <taxon>Anaerolineaceae</taxon>
        <taxon>Longilinea</taxon>
    </lineage>
</organism>
<keyword evidence="2" id="KW-1185">Reference proteome</keyword>
<accession>A0A0S7BLC1</accession>
<evidence type="ECO:0008006" key="3">
    <source>
        <dbReference type="Google" id="ProtNLM"/>
    </source>
</evidence>
<dbReference type="PANTHER" id="PTHR39638:SF2">
    <property type="entry name" value="YCF35"/>
    <property type="match status" value="1"/>
</dbReference>
<dbReference type="Pfam" id="PF06868">
    <property type="entry name" value="DUF1257"/>
    <property type="match status" value="1"/>
</dbReference>
<dbReference type="OrthoDB" id="163953at2"/>